<evidence type="ECO:0000313" key="3">
    <source>
        <dbReference type="EMBL" id="OYO23147.1"/>
    </source>
</evidence>
<reference evidence="3 4" key="1">
    <citation type="submission" date="2017-07" db="EMBL/GenBank/DDBJ databases">
        <title>Draft whole genome sequences of clinical Proprionibacteriaceae strains.</title>
        <authorList>
            <person name="Bernier A.-M."/>
            <person name="Bernard K."/>
            <person name="Domingo M.-C."/>
        </authorList>
    </citation>
    <scope>NUCLEOTIDE SEQUENCE [LARGE SCALE GENOMIC DNA]</scope>
    <source>
        <strain evidence="3 4">NML 130396</strain>
    </source>
</reference>
<dbReference type="OrthoDB" id="3261089at2"/>
<accession>A0A255H6A7</accession>
<gene>
    <name evidence="3" type="ORF">CGZ93_06745</name>
</gene>
<feature type="region of interest" description="Disordered" evidence="1">
    <location>
        <begin position="121"/>
        <end position="142"/>
    </location>
</feature>
<dbReference type="EMBL" id="NMVQ01000008">
    <property type="protein sequence ID" value="OYO23147.1"/>
    <property type="molecule type" value="Genomic_DNA"/>
</dbReference>
<evidence type="ECO:0000259" key="2">
    <source>
        <dbReference type="Pfam" id="PF15604"/>
    </source>
</evidence>
<dbReference type="Pfam" id="PF15604">
    <property type="entry name" value="Ntox15"/>
    <property type="match status" value="1"/>
</dbReference>
<feature type="region of interest" description="Disordered" evidence="1">
    <location>
        <begin position="1"/>
        <end position="25"/>
    </location>
</feature>
<dbReference type="InterPro" id="IPR028949">
    <property type="entry name" value="Ntox15"/>
</dbReference>
<organism evidence="3 4">
    <name type="scientific">Enemella dayhoffiae</name>
    <dbReference type="NCBI Taxonomy" id="2016507"/>
    <lineage>
        <taxon>Bacteria</taxon>
        <taxon>Bacillati</taxon>
        <taxon>Actinomycetota</taxon>
        <taxon>Actinomycetes</taxon>
        <taxon>Propionibacteriales</taxon>
        <taxon>Propionibacteriaceae</taxon>
        <taxon>Enemella</taxon>
    </lineage>
</organism>
<evidence type="ECO:0000256" key="1">
    <source>
        <dbReference type="SAM" id="MobiDB-lite"/>
    </source>
</evidence>
<feature type="domain" description="Novel toxin 15" evidence="2">
    <location>
        <begin position="63"/>
        <end position="157"/>
    </location>
</feature>
<dbReference type="Proteomes" id="UP000216311">
    <property type="component" value="Unassembled WGS sequence"/>
</dbReference>
<keyword evidence="4" id="KW-1185">Reference proteome</keyword>
<name>A0A255H6A7_9ACTN</name>
<protein>
    <recommendedName>
        <fullName evidence="2">Novel toxin 15 domain-containing protein</fullName>
    </recommendedName>
</protein>
<feature type="compositionally biased region" description="Low complexity" evidence="1">
    <location>
        <begin position="7"/>
        <end position="16"/>
    </location>
</feature>
<evidence type="ECO:0000313" key="4">
    <source>
        <dbReference type="Proteomes" id="UP000216311"/>
    </source>
</evidence>
<sequence>MRPRPPGRSAAAAGQGRHQKHDELAGKLGKQVGGDLLKHNRCTAKPGPELQKKLDADPWLRREYERQVRLQEKGLHSMSVEDFLRGYTRTGKAQSEMRDRFDNMVQKRVDCGELTEAEAKEMKDSRAALHNPDPRGGGMDRSDVMSLGDRSVAAAFSSIDRGMDMRLADDSSASRRRWRRTGRSPTIRCTPSTKPCRWRGMRPAPPSICPSSPPRPIWPFSARCRALVDPATGPLLSPFGRIGRSELELRP</sequence>
<dbReference type="AlphaFoldDB" id="A0A255H6A7"/>
<comment type="caution">
    <text evidence="3">The sequence shown here is derived from an EMBL/GenBank/DDBJ whole genome shotgun (WGS) entry which is preliminary data.</text>
</comment>
<proteinExistence type="predicted"/>